<keyword evidence="2" id="KW-1185">Reference proteome</keyword>
<protein>
    <submittedName>
        <fullName evidence="1">Uncharacterized protein</fullName>
    </submittedName>
</protein>
<proteinExistence type="predicted"/>
<gene>
    <name evidence="1" type="ORF">SAMN05443639_105285</name>
</gene>
<evidence type="ECO:0000313" key="1">
    <source>
        <dbReference type="EMBL" id="SET91348.1"/>
    </source>
</evidence>
<organism evidence="1 2">
    <name type="scientific">Stigmatella erecta</name>
    <dbReference type="NCBI Taxonomy" id="83460"/>
    <lineage>
        <taxon>Bacteria</taxon>
        <taxon>Pseudomonadati</taxon>
        <taxon>Myxococcota</taxon>
        <taxon>Myxococcia</taxon>
        <taxon>Myxococcales</taxon>
        <taxon>Cystobacterineae</taxon>
        <taxon>Archangiaceae</taxon>
        <taxon>Stigmatella</taxon>
    </lineage>
</organism>
<accession>A0A1I0I404</accession>
<evidence type="ECO:0000313" key="2">
    <source>
        <dbReference type="Proteomes" id="UP000199181"/>
    </source>
</evidence>
<name>A0A1I0I404_9BACT</name>
<reference evidence="2" key="1">
    <citation type="submission" date="2016-10" db="EMBL/GenBank/DDBJ databases">
        <authorList>
            <person name="Varghese N."/>
            <person name="Submissions S."/>
        </authorList>
    </citation>
    <scope>NUCLEOTIDE SEQUENCE [LARGE SCALE GENOMIC DNA]</scope>
    <source>
        <strain evidence="2">DSM 16858</strain>
    </source>
</reference>
<dbReference type="AlphaFoldDB" id="A0A1I0I404"/>
<dbReference type="Proteomes" id="UP000199181">
    <property type="component" value="Unassembled WGS sequence"/>
</dbReference>
<sequence length="37" mass="4137">MNQNNTYSISTRDSVPADWWIDDLAVGPQRIGCDVTP</sequence>
<dbReference type="EMBL" id="FOIJ01000005">
    <property type="protein sequence ID" value="SET91348.1"/>
    <property type="molecule type" value="Genomic_DNA"/>
</dbReference>